<dbReference type="InterPro" id="IPR049945">
    <property type="entry name" value="AAA_22"/>
</dbReference>
<keyword evidence="2" id="KW-0547">Nucleotide-binding</keyword>
<evidence type="ECO:0000259" key="1">
    <source>
        <dbReference type="Pfam" id="PF13401"/>
    </source>
</evidence>
<name>A0A418WUB9_9PROT</name>
<dbReference type="Pfam" id="PF13401">
    <property type="entry name" value="AAA_22"/>
    <property type="match status" value="1"/>
</dbReference>
<sequence length="260" mass="28626">MAVGRGQVFNSGDQNVTRHANIGKPAAAMLHNVGALLEAIERLQGRAEHLPGLGCMFAPSGFGKTVACATAAANKGAIHIEARSSWGKREFLETVALSLGVMPGRTIARTAQAVGDHLREYQPVLLMDEADILVEKGMIELVRELHMVSETPIILVGEEALPNKLKRFERVHNRVLAWVPAQPANLADARQLAEMYVDGIEVADDLLSYIVTERRGRIRKIVTNLEQIQITADRERVTKATRAWWADRSLDTGEAPTRRL</sequence>
<dbReference type="Proteomes" id="UP000284605">
    <property type="component" value="Unassembled WGS sequence"/>
</dbReference>
<gene>
    <name evidence="2" type="ORF">D3874_03215</name>
</gene>
<dbReference type="EMBL" id="QYUK01000008">
    <property type="protein sequence ID" value="RJF94838.1"/>
    <property type="molecule type" value="Genomic_DNA"/>
</dbReference>
<dbReference type="AlphaFoldDB" id="A0A418WUB9"/>
<dbReference type="PANTHER" id="PTHR35894:SF5">
    <property type="entry name" value="MU-LIKE PROPHAGE FLUMU DNA TRANSPOSITION PROTEIN B"/>
    <property type="match status" value="1"/>
</dbReference>
<dbReference type="SUPFAM" id="SSF52540">
    <property type="entry name" value="P-loop containing nucleoside triphosphate hydrolases"/>
    <property type="match status" value="1"/>
</dbReference>
<organism evidence="2 3">
    <name type="scientific">Oleomonas cavernae</name>
    <dbReference type="NCBI Taxonomy" id="2320859"/>
    <lineage>
        <taxon>Bacteria</taxon>
        <taxon>Pseudomonadati</taxon>
        <taxon>Pseudomonadota</taxon>
        <taxon>Alphaproteobacteria</taxon>
        <taxon>Acetobacterales</taxon>
        <taxon>Acetobacteraceae</taxon>
        <taxon>Oleomonas</taxon>
    </lineage>
</organism>
<keyword evidence="3" id="KW-1185">Reference proteome</keyword>
<evidence type="ECO:0000313" key="2">
    <source>
        <dbReference type="EMBL" id="RJF94838.1"/>
    </source>
</evidence>
<reference evidence="2 3" key="1">
    <citation type="submission" date="2018-09" db="EMBL/GenBank/DDBJ databases">
        <authorList>
            <person name="Zhu H."/>
        </authorList>
    </citation>
    <scope>NUCLEOTIDE SEQUENCE [LARGE SCALE GENOMIC DNA]</scope>
    <source>
        <strain evidence="2 3">K1W22B-8</strain>
    </source>
</reference>
<proteinExistence type="predicted"/>
<feature type="domain" description="ORC1/DEAH AAA+ ATPase" evidence="1">
    <location>
        <begin position="51"/>
        <end position="164"/>
    </location>
</feature>
<dbReference type="GO" id="GO:0016887">
    <property type="term" value="F:ATP hydrolysis activity"/>
    <property type="evidence" value="ECO:0007669"/>
    <property type="project" value="InterPro"/>
</dbReference>
<comment type="caution">
    <text evidence="2">The sequence shown here is derived from an EMBL/GenBank/DDBJ whole genome shotgun (WGS) entry which is preliminary data.</text>
</comment>
<dbReference type="InterPro" id="IPR052026">
    <property type="entry name" value="ExeA_AAA_ATPase_DNA-bind"/>
</dbReference>
<evidence type="ECO:0000313" key="3">
    <source>
        <dbReference type="Proteomes" id="UP000284605"/>
    </source>
</evidence>
<dbReference type="GO" id="GO:0005524">
    <property type="term" value="F:ATP binding"/>
    <property type="evidence" value="ECO:0007669"/>
    <property type="project" value="UniProtKB-KW"/>
</dbReference>
<protein>
    <submittedName>
        <fullName evidence="2">ATP-binding protein</fullName>
    </submittedName>
</protein>
<dbReference type="InterPro" id="IPR027417">
    <property type="entry name" value="P-loop_NTPase"/>
</dbReference>
<accession>A0A418WUB9</accession>
<dbReference type="PANTHER" id="PTHR35894">
    <property type="entry name" value="GENERAL SECRETION PATHWAY PROTEIN A-RELATED"/>
    <property type="match status" value="1"/>
</dbReference>
<keyword evidence="2" id="KW-0067">ATP-binding</keyword>